<dbReference type="Pfam" id="PF13399">
    <property type="entry name" value="LytR_C"/>
    <property type="match status" value="1"/>
</dbReference>
<dbReference type="Proteomes" id="UP000034678">
    <property type="component" value="Unassembled WGS sequence"/>
</dbReference>
<evidence type="ECO:0000313" key="4">
    <source>
        <dbReference type="EMBL" id="KKS59910.1"/>
    </source>
</evidence>
<feature type="region of interest" description="Disordered" evidence="1">
    <location>
        <begin position="1"/>
        <end position="31"/>
    </location>
</feature>
<dbReference type="AlphaFoldDB" id="A0A0G1AFU0"/>
<dbReference type="EMBL" id="LCDU01000012">
    <property type="protein sequence ID" value="KKS59910.1"/>
    <property type="molecule type" value="Genomic_DNA"/>
</dbReference>
<dbReference type="InterPro" id="IPR027381">
    <property type="entry name" value="LytR/CpsA/Psr_C"/>
</dbReference>
<accession>A0A0G1AFU0</accession>
<evidence type="ECO:0000256" key="1">
    <source>
        <dbReference type="SAM" id="MobiDB-lite"/>
    </source>
</evidence>
<sequence>MRSVPAQRKNPIRKKSSPKTLNNKSKPGAGNKKLINRGTRKYFSQMAVGGIIFLSAFIFLAGYLIFKYLNQTFASASSPTSYSIANSKIVALSFIEVENINADPVILKGLKYIVFDKNDEKTSIFDIPLGIKVDMTGKFGEEEISKVFALGALNSTNATEDGIKTVNNTVMRIFGFSIDKYILVNEDLSETLLNSFAGHGLSEILNIQVAADLKKYTVSNLSIREYYSLVKYSGGLPKDRIYAYSITQQDIDDSTNLDSQIADMNFDGDISNEELSVSILNGTDYPGVALFGSRLVTNSGGRVVAVSNASSRYDTSYIVTDVRDSATLSYLSRVLGISNIISKQEAQKFNENEVDRSDITVIVGFDTADSLY</sequence>
<evidence type="ECO:0000256" key="2">
    <source>
        <dbReference type="SAM" id="Phobius"/>
    </source>
</evidence>
<name>A0A0G1AFU0_UNCKA</name>
<keyword evidence="2" id="KW-0812">Transmembrane</keyword>
<proteinExistence type="predicted"/>
<dbReference type="STRING" id="1619142.UV26_C0012G0015"/>
<keyword evidence="2" id="KW-0472">Membrane</keyword>
<comment type="caution">
    <text evidence="4">The sequence shown here is derived from an EMBL/GenBank/DDBJ whole genome shotgun (WGS) entry which is preliminary data.</text>
</comment>
<reference evidence="4 5" key="1">
    <citation type="journal article" date="2015" name="Nature">
        <title>rRNA introns, odd ribosomes, and small enigmatic genomes across a large radiation of phyla.</title>
        <authorList>
            <person name="Brown C.T."/>
            <person name="Hug L.A."/>
            <person name="Thomas B.C."/>
            <person name="Sharon I."/>
            <person name="Castelle C.J."/>
            <person name="Singh A."/>
            <person name="Wilkins M.J."/>
            <person name="Williams K.H."/>
            <person name="Banfield J.F."/>
        </authorList>
    </citation>
    <scope>NUCLEOTIDE SEQUENCE [LARGE SCALE GENOMIC DNA]</scope>
</reference>
<gene>
    <name evidence="4" type="ORF">UV26_C0012G0015</name>
</gene>
<organism evidence="4 5">
    <name type="scientific">candidate division WWE3 bacterium GW2011_GWF2_42_42</name>
    <dbReference type="NCBI Taxonomy" id="1619142"/>
    <lineage>
        <taxon>Bacteria</taxon>
        <taxon>Katanobacteria</taxon>
    </lineage>
</organism>
<keyword evidence="2" id="KW-1133">Transmembrane helix</keyword>
<evidence type="ECO:0000313" key="5">
    <source>
        <dbReference type="Proteomes" id="UP000034678"/>
    </source>
</evidence>
<evidence type="ECO:0000259" key="3">
    <source>
        <dbReference type="Pfam" id="PF13399"/>
    </source>
</evidence>
<feature type="domain" description="LytR/CpsA/Psr regulator C-terminal" evidence="3">
    <location>
        <begin position="275"/>
        <end position="365"/>
    </location>
</feature>
<protein>
    <recommendedName>
        <fullName evidence="3">LytR/CpsA/Psr regulator C-terminal domain-containing protein</fullName>
    </recommendedName>
</protein>
<feature type="transmembrane region" description="Helical" evidence="2">
    <location>
        <begin position="42"/>
        <end position="66"/>
    </location>
</feature>